<feature type="compositionally biased region" description="Pro residues" evidence="1">
    <location>
        <begin position="435"/>
        <end position="451"/>
    </location>
</feature>
<feature type="compositionally biased region" description="Acidic residues" evidence="1">
    <location>
        <begin position="405"/>
        <end position="426"/>
    </location>
</feature>
<proteinExistence type="predicted"/>
<reference evidence="2" key="1">
    <citation type="submission" date="2014-11" db="EMBL/GenBank/DDBJ databases">
        <authorList>
            <person name="Otto D Thomas"/>
            <person name="Naeem Raeece"/>
        </authorList>
    </citation>
    <scope>NUCLEOTIDE SEQUENCE</scope>
</reference>
<dbReference type="AlphaFoldDB" id="A0A0G4G6J2"/>
<feature type="compositionally biased region" description="Low complexity" evidence="1">
    <location>
        <begin position="384"/>
        <end position="395"/>
    </location>
</feature>
<feature type="region of interest" description="Disordered" evidence="1">
    <location>
        <begin position="347"/>
        <end position="451"/>
    </location>
</feature>
<feature type="compositionally biased region" description="Polar residues" evidence="1">
    <location>
        <begin position="1"/>
        <end position="17"/>
    </location>
</feature>
<dbReference type="PANTHER" id="PTHR38899:SF1">
    <property type="entry name" value="PROTEIN KINASE"/>
    <property type="match status" value="1"/>
</dbReference>
<name>A0A0G4G6J2_9ALVE</name>
<dbReference type="EMBL" id="CDMZ01000912">
    <property type="protein sequence ID" value="CEM23875.1"/>
    <property type="molecule type" value="Genomic_DNA"/>
</dbReference>
<feature type="compositionally biased region" description="Polar residues" evidence="1">
    <location>
        <begin position="356"/>
        <end position="367"/>
    </location>
</feature>
<accession>A0A0G4G6J2</accession>
<evidence type="ECO:0000313" key="2">
    <source>
        <dbReference type="EMBL" id="CEM23875.1"/>
    </source>
</evidence>
<feature type="compositionally biased region" description="Acidic residues" evidence="1">
    <location>
        <begin position="369"/>
        <end position="383"/>
    </location>
</feature>
<dbReference type="PANTHER" id="PTHR38899">
    <property type="entry name" value="DOMAIN OOKINETE PROTEIN, PUTATIVE-RELATED"/>
    <property type="match status" value="1"/>
</dbReference>
<evidence type="ECO:0000256" key="1">
    <source>
        <dbReference type="SAM" id="MobiDB-lite"/>
    </source>
</evidence>
<dbReference type="VEuPathDB" id="CryptoDB:Cvel_20400"/>
<sequence>MCYTGESATGQHQTQQPCEPAQKAIEHPSTHASDSATEPGTPRHEEQRPQEGTAECAAEGVCSFPFSKEATLAIFDWDDTVLPTTWLSENGLYAWLDESCTEPFPGDIEAQLSQLADSALSMLKEARRSGYVMFVTNADEGWVELSCRKYLPKLWEYLQAEPIRVVSARSTYERQGISSPFEWKLIAFENEISQYYANPYSFAAVSVPSGTDDAPRPTPANTNPNQTSEEYDSLCAASSAASPSDCPSASQSPAAASNTDCCVVPPTESNMVDTEMGGVWGEEAQQSSSSVAHPWGKVQDDQLTCADGEVAVLPSGSGDAEDTLMECSDCVGVVEGGQKADIEIGDADEDGETENDVASSTQSTLTDQLEVDDQIPIEDDSEDPSASSSLSSRVEGGVGSVQTDAETETQVDDAVEEMTVAEEAAEAETASTLPPSTPTTPFPLPPQSPSPPQILKRNIISVGDSNHEREALLRVCGEMTYDHVAKSIKFIERPDLGQLRKEQELIAGCFRQLALQQTPLDMCVRWDS</sequence>
<feature type="region of interest" description="Disordered" evidence="1">
    <location>
        <begin position="208"/>
        <end position="234"/>
    </location>
</feature>
<organism evidence="2">
    <name type="scientific">Chromera velia CCMP2878</name>
    <dbReference type="NCBI Taxonomy" id="1169474"/>
    <lineage>
        <taxon>Eukaryota</taxon>
        <taxon>Sar</taxon>
        <taxon>Alveolata</taxon>
        <taxon>Colpodellida</taxon>
        <taxon>Chromeraceae</taxon>
        <taxon>Chromera</taxon>
    </lineage>
</organism>
<protein>
    <submittedName>
        <fullName evidence="2">Uncharacterized protein</fullName>
    </submittedName>
</protein>
<feature type="region of interest" description="Disordered" evidence="1">
    <location>
        <begin position="1"/>
        <end position="53"/>
    </location>
</feature>
<gene>
    <name evidence="2" type="ORF">Cvel_20400</name>
</gene>